<protein>
    <submittedName>
        <fullName evidence="3">Uncharacterized protein</fullName>
    </submittedName>
</protein>
<dbReference type="AlphaFoldDB" id="A0A9P5CK55"/>
<gene>
    <name evidence="3" type="ORF">M406DRAFT_333759</name>
</gene>
<dbReference type="GeneID" id="63837997"/>
<feature type="region of interest" description="Disordered" evidence="1">
    <location>
        <begin position="1"/>
        <end position="40"/>
    </location>
</feature>
<evidence type="ECO:0000313" key="4">
    <source>
        <dbReference type="Proteomes" id="UP000803844"/>
    </source>
</evidence>
<keyword evidence="2" id="KW-0812">Transmembrane</keyword>
<feature type="region of interest" description="Disordered" evidence="1">
    <location>
        <begin position="339"/>
        <end position="382"/>
    </location>
</feature>
<sequence>MSPQDQLEPRELDELYMHPSPNSVAIARKQRETTPDLGDEAPHWLEDRALVTRKEARHQDGKPTVFSTTTVVSSLTTTVGEGTTSTATVNTIKIVTTLSVNTSVLTEQRAVDTKAKTNSRRWHNYIHDHSHLASSGYISTVTSPSDRHRSITVDSHHHITNHPNYYFNPAHASPPSIRVVAGLVVGAVLSALLLVSLIALCLRRRHRNRSSPTHVDTNGDEIGFPATVEAVQFATTELVREGFDTNLAPPTRVVPHGTAQGLSGEVRLVDSPLSSLSPRCNAEHAIKHGSAAVKPSMPSSNKVFQEIWEELSLHETDTASPRSSHPSALPAPLSLARPQDHHSVRLSGHSNITQGCKTSDRQSSIVHSPEEAGRSGMLGGDGITPSTRHHGGWNSSSSSILEPADNIAVASKLPTFKKRWGRVWPEWLEIQG</sequence>
<dbReference type="EMBL" id="MU032351">
    <property type="protein sequence ID" value="KAF3761703.1"/>
    <property type="molecule type" value="Genomic_DNA"/>
</dbReference>
<feature type="compositionally biased region" description="Low complexity" evidence="1">
    <location>
        <begin position="319"/>
        <end position="334"/>
    </location>
</feature>
<evidence type="ECO:0000313" key="3">
    <source>
        <dbReference type="EMBL" id="KAF3761703.1"/>
    </source>
</evidence>
<evidence type="ECO:0000256" key="2">
    <source>
        <dbReference type="SAM" id="Phobius"/>
    </source>
</evidence>
<reference evidence="3" key="1">
    <citation type="journal article" date="2020" name="Phytopathology">
        <title>Genome sequence of the chestnut blight fungus Cryphonectria parasitica EP155: A fundamental resource for an archetypical invasive plant pathogen.</title>
        <authorList>
            <person name="Crouch J.A."/>
            <person name="Dawe A."/>
            <person name="Aerts A."/>
            <person name="Barry K."/>
            <person name="Churchill A.C.L."/>
            <person name="Grimwood J."/>
            <person name="Hillman B."/>
            <person name="Milgroom M.G."/>
            <person name="Pangilinan J."/>
            <person name="Smith M."/>
            <person name="Salamov A."/>
            <person name="Schmutz J."/>
            <person name="Yadav J."/>
            <person name="Grigoriev I.V."/>
            <person name="Nuss D."/>
        </authorList>
    </citation>
    <scope>NUCLEOTIDE SEQUENCE</scope>
    <source>
        <strain evidence="3">EP155</strain>
    </source>
</reference>
<feature type="compositionally biased region" description="Basic and acidic residues" evidence="1">
    <location>
        <begin position="7"/>
        <end position="16"/>
    </location>
</feature>
<feature type="compositionally biased region" description="Polar residues" evidence="1">
    <location>
        <begin position="348"/>
        <end position="366"/>
    </location>
</feature>
<dbReference type="RefSeq" id="XP_040772682.1">
    <property type="nucleotide sequence ID" value="XM_040920868.1"/>
</dbReference>
<feature type="compositionally biased region" description="Basic and acidic residues" evidence="1">
    <location>
        <begin position="29"/>
        <end position="40"/>
    </location>
</feature>
<comment type="caution">
    <text evidence="3">The sequence shown here is derived from an EMBL/GenBank/DDBJ whole genome shotgun (WGS) entry which is preliminary data.</text>
</comment>
<feature type="transmembrane region" description="Helical" evidence="2">
    <location>
        <begin position="179"/>
        <end position="202"/>
    </location>
</feature>
<proteinExistence type="predicted"/>
<accession>A0A9P5CK55</accession>
<keyword evidence="2" id="KW-0472">Membrane</keyword>
<evidence type="ECO:0000256" key="1">
    <source>
        <dbReference type="SAM" id="MobiDB-lite"/>
    </source>
</evidence>
<keyword evidence="2" id="KW-1133">Transmembrane helix</keyword>
<feature type="region of interest" description="Disordered" evidence="1">
    <location>
        <begin position="315"/>
        <end position="334"/>
    </location>
</feature>
<organism evidence="3 4">
    <name type="scientific">Cryphonectria parasitica (strain ATCC 38755 / EP155)</name>
    <dbReference type="NCBI Taxonomy" id="660469"/>
    <lineage>
        <taxon>Eukaryota</taxon>
        <taxon>Fungi</taxon>
        <taxon>Dikarya</taxon>
        <taxon>Ascomycota</taxon>
        <taxon>Pezizomycotina</taxon>
        <taxon>Sordariomycetes</taxon>
        <taxon>Sordariomycetidae</taxon>
        <taxon>Diaporthales</taxon>
        <taxon>Cryphonectriaceae</taxon>
        <taxon>Cryphonectria-Endothia species complex</taxon>
        <taxon>Cryphonectria</taxon>
    </lineage>
</organism>
<dbReference type="Proteomes" id="UP000803844">
    <property type="component" value="Unassembled WGS sequence"/>
</dbReference>
<name>A0A9P5CK55_CRYP1</name>
<keyword evidence="4" id="KW-1185">Reference proteome</keyword>